<evidence type="ECO:0000259" key="1">
    <source>
        <dbReference type="Pfam" id="PF01738"/>
    </source>
</evidence>
<dbReference type="STRING" id="1486262.TM49_02220"/>
<dbReference type="SUPFAM" id="SSF53474">
    <property type="entry name" value="alpha/beta-Hydrolases"/>
    <property type="match status" value="1"/>
</dbReference>
<dbReference type="Proteomes" id="UP000032611">
    <property type="component" value="Chromosome"/>
</dbReference>
<dbReference type="EMBL" id="CP010803">
    <property type="protein sequence ID" value="AJY44763.1"/>
    <property type="molecule type" value="Genomic_DNA"/>
</dbReference>
<organism evidence="2 3">
    <name type="scientific">Martelella endophytica</name>
    <dbReference type="NCBI Taxonomy" id="1486262"/>
    <lineage>
        <taxon>Bacteria</taxon>
        <taxon>Pseudomonadati</taxon>
        <taxon>Pseudomonadota</taxon>
        <taxon>Alphaproteobacteria</taxon>
        <taxon>Hyphomicrobiales</taxon>
        <taxon>Aurantimonadaceae</taxon>
        <taxon>Martelella</taxon>
    </lineage>
</organism>
<dbReference type="PANTHER" id="PTHR22946">
    <property type="entry name" value="DIENELACTONE HYDROLASE DOMAIN-CONTAINING PROTEIN-RELATED"/>
    <property type="match status" value="1"/>
</dbReference>
<dbReference type="GO" id="GO:0016787">
    <property type="term" value="F:hydrolase activity"/>
    <property type="evidence" value="ECO:0007669"/>
    <property type="project" value="UniProtKB-KW"/>
</dbReference>
<dbReference type="PATRIC" id="fig|1486262.3.peg.459"/>
<dbReference type="KEGG" id="mey:TM49_02220"/>
<dbReference type="InterPro" id="IPR050261">
    <property type="entry name" value="FrsA_esterase"/>
</dbReference>
<gene>
    <name evidence="2" type="ORF">TM49_02220</name>
</gene>
<keyword evidence="2" id="KW-0378">Hydrolase</keyword>
<evidence type="ECO:0000313" key="3">
    <source>
        <dbReference type="Proteomes" id="UP000032611"/>
    </source>
</evidence>
<dbReference type="HOGENOM" id="CLU_056134_3_0_5"/>
<accession>A0A0D5LN72</accession>
<protein>
    <submittedName>
        <fullName evidence="2">Hydrolase</fullName>
    </submittedName>
</protein>
<dbReference type="InterPro" id="IPR029058">
    <property type="entry name" value="AB_hydrolase_fold"/>
</dbReference>
<name>A0A0D5LN72_MAREN</name>
<dbReference type="Pfam" id="PF01738">
    <property type="entry name" value="DLH"/>
    <property type="match status" value="1"/>
</dbReference>
<dbReference type="AlphaFoldDB" id="A0A0D5LN72"/>
<dbReference type="Gene3D" id="3.40.50.1820">
    <property type="entry name" value="alpha/beta hydrolase"/>
    <property type="match status" value="1"/>
</dbReference>
<proteinExistence type="predicted"/>
<feature type="domain" description="Dienelactone hydrolase" evidence="1">
    <location>
        <begin position="180"/>
        <end position="377"/>
    </location>
</feature>
<sequence length="388" mass="42439">MKLAVLTALIGVTMVSTCYSQSAETPLEPKTGTFFETHPITDGNMPTFFSELKAKMTYPLAYDGGDPAAWREKALPTAEALMLPSVDTIDFAPTVIDEIDRGDFIAKRVAFNVTDESRIAAIVLVPKGEGPFPGVLMLHDHGARFDIGKEKWIRPWYDEARLESAKQWSEKYFTGLFPGEELAKRGYVVVATDALGWGDRAGNGYEAQQALASNLVNLGSSLAGIMAQEDLRASEFVASLDEVDPDSVGVVGFSMGAYRAWQLAALSPVVKATVVDCWMATYDGLMVPGNNQLKGQSAWYMSHPGLAKLMDYPDVAALAAPKAMYFFAGEEDSLFPKASVEDAYAKMHAVWSAYDADDKLVTEIWPGGHIFTEDRQKAAFDWLDAQLK</sequence>
<dbReference type="InterPro" id="IPR002925">
    <property type="entry name" value="Dienelactn_hydro"/>
</dbReference>
<reference evidence="2 3" key="1">
    <citation type="journal article" date="2015" name="Genome Announc.">
        <title>Complete genome sequence of Martelella endophytica YC6887, which has antifungal activity associated with a halophyte.</title>
        <authorList>
            <person name="Khan A."/>
            <person name="Khan H."/>
            <person name="Chung E.J."/>
            <person name="Hossain M.T."/>
            <person name="Chung Y.R."/>
        </authorList>
    </citation>
    <scope>NUCLEOTIDE SEQUENCE [LARGE SCALE GENOMIC DNA]</scope>
    <source>
        <strain evidence="2">YC6887</strain>
    </source>
</reference>
<dbReference type="PANTHER" id="PTHR22946:SF8">
    <property type="entry name" value="ACETYL XYLAN ESTERASE DOMAIN-CONTAINING PROTEIN"/>
    <property type="match status" value="1"/>
</dbReference>
<dbReference type="RefSeq" id="WP_045679348.1">
    <property type="nucleotide sequence ID" value="NZ_CP010803.1"/>
</dbReference>
<evidence type="ECO:0000313" key="2">
    <source>
        <dbReference type="EMBL" id="AJY44763.1"/>
    </source>
</evidence>
<keyword evidence="3" id="KW-1185">Reference proteome</keyword>